<gene>
    <name evidence="1" type="ORF">JOC47_002892</name>
</gene>
<reference evidence="1" key="1">
    <citation type="submission" date="2021-01" db="EMBL/GenBank/DDBJ databases">
        <title>Genomic Encyclopedia of Type Strains, Phase IV (KMG-IV): sequencing the most valuable type-strain genomes for metagenomic binning, comparative biology and taxonomic classification.</title>
        <authorList>
            <person name="Goeker M."/>
        </authorList>
    </citation>
    <scope>NUCLEOTIDE SEQUENCE</scope>
    <source>
        <strain evidence="1">DSM 23230</strain>
    </source>
</reference>
<sequence length="90" mass="10153">MVSKNLLKKRVEEEVAEVLEESDEFCACEQCKADVSALALNNLRPRYAGSDEGEVVLESTDISSTQTEMDIYRTILEAAKVVNKRPHHDR</sequence>
<name>A0A939BQD6_9FIRM</name>
<keyword evidence="2" id="KW-1185">Reference proteome</keyword>
<dbReference type="EMBL" id="JAFBDQ010000022">
    <property type="protein sequence ID" value="MBM7558023.1"/>
    <property type="molecule type" value="Genomic_DNA"/>
</dbReference>
<dbReference type="Proteomes" id="UP000774000">
    <property type="component" value="Unassembled WGS sequence"/>
</dbReference>
<accession>A0A939BQD6</accession>
<dbReference type="Pfam" id="PF10719">
    <property type="entry name" value="ComFB"/>
    <property type="match status" value="1"/>
</dbReference>
<dbReference type="AlphaFoldDB" id="A0A939BQD6"/>
<comment type="caution">
    <text evidence="1">The sequence shown here is derived from an EMBL/GenBank/DDBJ whole genome shotgun (WGS) entry which is preliminary data.</text>
</comment>
<protein>
    <submittedName>
        <fullName evidence="1">Competence protein ComFB</fullName>
    </submittedName>
</protein>
<proteinExistence type="predicted"/>
<organism evidence="1 2">
    <name type="scientific">Halanaerobacter jeridensis</name>
    <dbReference type="NCBI Taxonomy" id="706427"/>
    <lineage>
        <taxon>Bacteria</taxon>
        <taxon>Bacillati</taxon>
        <taxon>Bacillota</taxon>
        <taxon>Clostridia</taxon>
        <taxon>Halanaerobiales</taxon>
        <taxon>Halobacteroidaceae</taxon>
        <taxon>Halanaerobacter</taxon>
    </lineage>
</organism>
<dbReference type="InterPro" id="IPR019657">
    <property type="entry name" value="ComFB"/>
</dbReference>
<dbReference type="RefSeq" id="WP_204702994.1">
    <property type="nucleotide sequence ID" value="NZ_JAFBDQ010000022.1"/>
</dbReference>
<evidence type="ECO:0000313" key="2">
    <source>
        <dbReference type="Proteomes" id="UP000774000"/>
    </source>
</evidence>
<evidence type="ECO:0000313" key="1">
    <source>
        <dbReference type="EMBL" id="MBM7558023.1"/>
    </source>
</evidence>